<dbReference type="Proteomes" id="UP000192247">
    <property type="component" value="Unassembled WGS sequence"/>
</dbReference>
<comment type="caution">
    <text evidence="2">The sequence shown here is derived from an EMBL/GenBank/DDBJ whole genome shotgun (WGS) entry which is preliminary data.</text>
</comment>
<protein>
    <submittedName>
        <fullName evidence="2">Uncharacterized protein</fullName>
    </submittedName>
</protein>
<gene>
    <name evidence="2" type="ORF">BIW11_09893</name>
</gene>
<evidence type="ECO:0000313" key="3">
    <source>
        <dbReference type="Proteomes" id="UP000192247"/>
    </source>
</evidence>
<evidence type="ECO:0000313" key="2">
    <source>
        <dbReference type="EMBL" id="OQR73192.1"/>
    </source>
</evidence>
<dbReference type="InParanoid" id="A0A1V9XIK8"/>
<name>A0A1V9XIK8_9ACAR</name>
<dbReference type="EMBL" id="MNPL01010338">
    <property type="protein sequence ID" value="OQR73192.1"/>
    <property type="molecule type" value="Genomic_DNA"/>
</dbReference>
<feature type="region of interest" description="Disordered" evidence="1">
    <location>
        <begin position="242"/>
        <end position="276"/>
    </location>
</feature>
<keyword evidence="3" id="KW-1185">Reference proteome</keyword>
<sequence>MATLELSKELDGSSRCGRGVHKVFEIAAEQTTQTPVVDLQPKNNDSDDSDEDGGSGPARCSQYVCRLKCQIYGCIRSQCLDDNRCSCLCPRYTDPFDQFFKSILTSHLEPGISVRRRPISVFPSFGISAFGDNGETGLFDIRKLFDEVAGSGKVHAKVFRTMQQTCRQPEDCSSACSNCTQTQCNDRLCRCNQCSLENVDSRSTNVAETCQSARDCLDYCKNCIIVMCRYGSCQCGSCTAESDTPVTPETESAESTTAVPVETTTASAGADDGTTPVASETATEILTVRTNETLSAAENAHSRKCVPKQCNHSCWERQCSKWNCVEERCECDGCPEEVAVVVKNVEGKPEKLQEDNTKYEIIF</sequence>
<reference evidence="2 3" key="1">
    <citation type="journal article" date="2017" name="Gigascience">
        <title>Draft genome of the honey bee ectoparasitic mite, Tropilaelaps mercedesae, is shaped by the parasitic life history.</title>
        <authorList>
            <person name="Dong X."/>
            <person name="Armstrong S.D."/>
            <person name="Xia D."/>
            <person name="Makepeace B.L."/>
            <person name="Darby A.C."/>
            <person name="Kadowaki T."/>
        </authorList>
    </citation>
    <scope>NUCLEOTIDE SEQUENCE [LARGE SCALE GENOMIC DNA]</scope>
    <source>
        <strain evidence="2">Wuxi-XJTLU</strain>
    </source>
</reference>
<dbReference type="AlphaFoldDB" id="A0A1V9XIK8"/>
<dbReference type="OrthoDB" id="6507179at2759"/>
<organism evidence="2 3">
    <name type="scientific">Tropilaelaps mercedesae</name>
    <dbReference type="NCBI Taxonomy" id="418985"/>
    <lineage>
        <taxon>Eukaryota</taxon>
        <taxon>Metazoa</taxon>
        <taxon>Ecdysozoa</taxon>
        <taxon>Arthropoda</taxon>
        <taxon>Chelicerata</taxon>
        <taxon>Arachnida</taxon>
        <taxon>Acari</taxon>
        <taxon>Parasitiformes</taxon>
        <taxon>Mesostigmata</taxon>
        <taxon>Gamasina</taxon>
        <taxon>Dermanyssoidea</taxon>
        <taxon>Laelapidae</taxon>
        <taxon>Tropilaelaps</taxon>
    </lineage>
</organism>
<accession>A0A1V9XIK8</accession>
<feature type="region of interest" description="Disordered" evidence="1">
    <location>
        <begin position="34"/>
        <end position="58"/>
    </location>
</feature>
<evidence type="ECO:0000256" key="1">
    <source>
        <dbReference type="SAM" id="MobiDB-lite"/>
    </source>
</evidence>
<feature type="compositionally biased region" description="Low complexity" evidence="1">
    <location>
        <begin position="244"/>
        <end position="275"/>
    </location>
</feature>
<proteinExistence type="predicted"/>